<organism evidence="1 2">
    <name type="scientific">Euphydryas editha</name>
    <name type="common">Edith's checkerspot</name>
    <dbReference type="NCBI Taxonomy" id="104508"/>
    <lineage>
        <taxon>Eukaryota</taxon>
        <taxon>Metazoa</taxon>
        <taxon>Ecdysozoa</taxon>
        <taxon>Arthropoda</taxon>
        <taxon>Hexapoda</taxon>
        <taxon>Insecta</taxon>
        <taxon>Pterygota</taxon>
        <taxon>Neoptera</taxon>
        <taxon>Endopterygota</taxon>
        <taxon>Lepidoptera</taxon>
        <taxon>Glossata</taxon>
        <taxon>Ditrysia</taxon>
        <taxon>Papilionoidea</taxon>
        <taxon>Nymphalidae</taxon>
        <taxon>Nymphalinae</taxon>
        <taxon>Euphydryas</taxon>
    </lineage>
</organism>
<dbReference type="GO" id="GO:0031267">
    <property type="term" value="F:small GTPase binding"/>
    <property type="evidence" value="ECO:0007669"/>
    <property type="project" value="InterPro"/>
</dbReference>
<dbReference type="GO" id="GO:0048791">
    <property type="term" value="P:calcium ion-regulated exocytosis of neurotransmitter"/>
    <property type="evidence" value="ECO:0007669"/>
    <property type="project" value="TreeGrafter"/>
</dbReference>
<dbReference type="InterPro" id="IPR039032">
    <property type="entry name" value="Rim-like"/>
</dbReference>
<evidence type="ECO:0000313" key="1">
    <source>
        <dbReference type="EMBL" id="CAH2099994.1"/>
    </source>
</evidence>
<protein>
    <recommendedName>
        <fullName evidence="3">RabBD domain-containing protein</fullName>
    </recommendedName>
</protein>
<keyword evidence="2" id="KW-1185">Reference proteome</keyword>
<dbReference type="EMBL" id="CAKOGL010000022">
    <property type="protein sequence ID" value="CAH2099994.1"/>
    <property type="molecule type" value="Genomic_DNA"/>
</dbReference>
<dbReference type="GO" id="GO:0044325">
    <property type="term" value="F:transmembrane transporter binding"/>
    <property type="evidence" value="ECO:0007669"/>
    <property type="project" value="TreeGrafter"/>
</dbReference>
<accession>A0AAU9UJZ4</accession>
<evidence type="ECO:0008006" key="3">
    <source>
        <dbReference type="Google" id="ProtNLM"/>
    </source>
</evidence>
<dbReference type="GO" id="GO:0050806">
    <property type="term" value="P:positive regulation of synaptic transmission"/>
    <property type="evidence" value="ECO:0007669"/>
    <property type="project" value="TreeGrafter"/>
</dbReference>
<name>A0AAU9UJZ4_EUPED</name>
<proteinExistence type="predicted"/>
<reference evidence="1" key="1">
    <citation type="submission" date="2022-03" db="EMBL/GenBank/DDBJ databases">
        <authorList>
            <person name="Tunstrom K."/>
        </authorList>
    </citation>
    <scope>NUCLEOTIDE SEQUENCE</scope>
</reference>
<comment type="caution">
    <text evidence="1">The sequence shown here is derived from an EMBL/GenBank/DDBJ whole genome shotgun (WGS) entry which is preliminary data.</text>
</comment>
<dbReference type="GO" id="GO:0042734">
    <property type="term" value="C:presynaptic membrane"/>
    <property type="evidence" value="ECO:0007669"/>
    <property type="project" value="TreeGrafter"/>
</dbReference>
<sequence>MDDMPDLSHLTPEERAIIEDVIMRQRQEEQREHEIMRCAFVLRPASTSTSSTTSTHPTRYTRVFQLIAPYVTML</sequence>
<dbReference type="Gene3D" id="3.30.40.10">
    <property type="entry name" value="Zinc/RING finger domain, C3HC4 (zinc finger)"/>
    <property type="match status" value="1"/>
</dbReference>
<dbReference type="GO" id="GO:0048788">
    <property type="term" value="C:cytoskeleton of presynaptic active zone"/>
    <property type="evidence" value="ECO:0007669"/>
    <property type="project" value="TreeGrafter"/>
</dbReference>
<dbReference type="InterPro" id="IPR013083">
    <property type="entry name" value="Znf_RING/FYVE/PHD"/>
</dbReference>
<gene>
    <name evidence="1" type="ORF">EEDITHA_LOCUS14909</name>
</gene>
<evidence type="ECO:0000313" key="2">
    <source>
        <dbReference type="Proteomes" id="UP001153954"/>
    </source>
</evidence>
<dbReference type="AlphaFoldDB" id="A0AAU9UJZ4"/>
<dbReference type="GO" id="GO:0048167">
    <property type="term" value="P:regulation of synaptic plasticity"/>
    <property type="evidence" value="ECO:0007669"/>
    <property type="project" value="TreeGrafter"/>
</dbReference>
<dbReference type="PANTHER" id="PTHR12157:SF21">
    <property type="entry name" value="RAB3 INTERACTING MOLECULE, ISOFORM F"/>
    <property type="match status" value="1"/>
</dbReference>
<dbReference type="PANTHER" id="PTHR12157">
    <property type="entry name" value="REGULATING SYNAPTIC MEMBRANE EXOCYTOSIS PROTEIN"/>
    <property type="match status" value="1"/>
</dbReference>
<dbReference type="Proteomes" id="UP001153954">
    <property type="component" value="Unassembled WGS sequence"/>
</dbReference>
<dbReference type="GO" id="GO:0042391">
    <property type="term" value="P:regulation of membrane potential"/>
    <property type="evidence" value="ECO:0007669"/>
    <property type="project" value="TreeGrafter"/>
</dbReference>